<dbReference type="Proteomes" id="UP001501196">
    <property type="component" value="Unassembled WGS sequence"/>
</dbReference>
<protein>
    <recommendedName>
        <fullName evidence="4">PH domain-containing protein</fullName>
    </recommendedName>
</protein>
<accession>A0ABN2U2I9</accession>
<keyword evidence="3" id="KW-1185">Reference proteome</keyword>
<dbReference type="RefSeq" id="WP_344369684.1">
    <property type="nucleotide sequence ID" value="NZ_BAAAPW010000001.1"/>
</dbReference>
<name>A0ABN2U2I9_9MICO</name>
<organism evidence="2 3">
    <name type="scientific">Agromyces tropicus</name>
    <dbReference type="NCBI Taxonomy" id="555371"/>
    <lineage>
        <taxon>Bacteria</taxon>
        <taxon>Bacillati</taxon>
        <taxon>Actinomycetota</taxon>
        <taxon>Actinomycetes</taxon>
        <taxon>Micrococcales</taxon>
        <taxon>Microbacteriaceae</taxon>
        <taxon>Agromyces</taxon>
    </lineage>
</organism>
<comment type="caution">
    <text evidence="2">The sequence shown here is derived from an EMBL/GenBank/DDBJ whole genome shotgun (WGS) entry which is preliminary data.</text>
</comment>
<reference evidence="2 3" key="1">
    <citation type="journal article" date="2019" name="Int. J. Syst. Evol. Microbiol.">
        <title>The Global Catalogue of Microorganisms (GCM) 10K type strain sequencing project: providing services to taxonomists for standard genome sequencing and annotation.</title>
        <authorList>
            <consortium name="The Broad Institute Genomics Platform"/>
            <consortium name="The Broad Institute Genome Sequencing Center for Infectious Disease"/>
            <person name="Wu L."/>
            <person name="Ma J."/>
        </authorList>
    </citation>
    <scope>NUCLEOTIDE SEQUENCE [LARGE SCALE GENOMIC DNA]</scope>
    <source>
        <strain evidence="2 3">JCM 15672</strain>
    </source>
</reference>
<evidence type="ECO:0000313" key="3">
    <source>
        <dbReference type="Proteomes" id="UP001501196"/>
    </source>
</evidence>
<keyword evidence="1" id="KW-0472">Membrane</keyword>
<proteinExistence type="predicted"/>
<feature type="transmembrane region" description="Helical" evidence="1">
    <location>
        <begin position="12"/>
        <end position="36"/>
    </location>
</feature>
<evidence type="ECO:0000313" key="2">
    <source>
        <dbReference type="EMBL" id="GAA2027308.1"/>
    </source>
</evidence>
<keyword evidence="1" id="KW-1133">Transmembrane helix</keyword>
<evidence type="ECO:0008006" key="4">
    <source>
        <dbReference type="Google" id="ProtNLM"/>
    </source>
</evidence>
<feature type="transmembrane region" description="Helical" evidence="1">
    <location>
        <begin position="42"/>
        <end position="59"/>
    </location>
</feature>
<keyword evidence="1" id="KW-0812">Transmembrane</keyword>
<dbReference type="EMBL" id="BAAAPW010000001">
    <property type="protein sequence ID" value="GAA2027308.1"/>
    <property type="molecule type" value="Genomic_DNA"/>
</dbReference>
<sequence>MRWIVPRAVGRVARAVGLGVGVAWVLAASIGLINIGAELVDLITRPASLIVLIPGVLLASRALMLRVKVDAGTLIIVSWWRTYRFDSREVEELLVEHYSGYINRWADTDITARNVKIIGVAVAGRDRFFPATAMTNATARNLLPELARALDAPLEVMPQ</sequence>
<evidence type="ECO:0000256" key="1">
    <source>
        <dbReference type="SAM" id="Phobius"/>
    </source>
</evidence>
<gene>
    <name evidence="2" type="ORF">GCM10009819_08400</name>
</gene>